<feature type="domain" description="TLDc" evidence="6">
    <location>
        <begin position="418"/>
        <end position="599"/>
    </location>
</feature>
<gene>
    <name evidence="7" type="primary">OXR1</name>
    <name evidence="7" type="ORF">VKT23_003886</name>
</gene>
<evidence type="ECO:0000313" key="7">
    <source>
        <dbReference type="EMBL" id="KAK7469414.1"/>
    </source>
</evidence>
<evidence type="ECO:0000256" key="5">
    <source>
        <dbReference type="SAM" id="MobiDB-lite"/>
    </source>
</evidence>
<proteinExistence type="inferred from homology"/>
<feature type="compositionally biased region" description="Polar residues" evidence="5">
    <location>
        <begin position="1"/>
        <end position="13"/>
    </location>
</feature>
<dbReference type="Pfam" id="PF07534">
    <property type="entry name" value="TLD"/>
    <property type="match status" value="1"/>
</dbReference>
<evidence type="ECO:0000256" key="4">
    <source>
        <dbReference type="ARBA" id="ARBA00040604"/>
    </source>
</evidence>
<protein>
    <recommendedName>
        <fullName evidence="4">Oxidation resistance protein 1</fullName>
    </recommendedName>
</protein>
<evidence type="ECO:0000256" key="2">
    <source>
        <dbReference type="ARBA" id="ARBA00009540"/>
    </source>
</evidence>
<dbReference type="PANTHER" id="PTHR23354">
    <property type="entry name" value="NUCLEOLAR PROTEIN 7/ESTROGEN RECEPTOR COACTIVATOR-RELATED"/>
    <property type="match status" value="1"/>
</dbReference>
<dbReference type="PROSITE" id="PS51886">
    <property type="entry name" value="TLDC"/>
    <property type="match status" value="1"/>
</dbReference>
<evidence type="ECO:0000256" key="3">
    <source>
        <dbReference type="ARBA" id="ARBA00023128"/>
    </source>
</evidence>
<feature type="region of interest" description="Disordered" evidence="5">
    <location>
        <begin position="358"/>
        <end position="392"/>
    </location>
</feature>
<organism evidence="7 8">
    <name type="scientific">Marasmiellus scandens</name>
    <dbReference type="NCBI Taxonomy" id="2682957"/>
    <lineage>
        <taxon>Eukaryota</taxon>
        <taxon>Fungi</taxon>
        <taxon>Dikarya</taxon>
        <taxon>Basidiomycota</taxon>
        <taxon>Agaricomycotina</taxon>
        <taxon>Agaricomycetes</taxon>
        <taxon>Agaricomycetidae</taxon>
        <taxon>Agaricales</taxon>
        <taxon>Marasmiineae</taxon>
        <taxon>Omphalotaceae</taxon>
        <taxon>Marasmiellus</taxon>
    </lineage>
</organism>
<feature type="compositionally biased region" description="Basic and acidic residues" evidence="5">
    <location>
        <begin position="15"/>
        <end position="27"/>
    </location>
</feature>
<feature type="compositionally biased region" description="Polar residues" evidence="5">
    <location>
        <begin position="291"/>
        <end position="304"/>
    </location>
</feature>
<sequence length="600" mass="65171">MDTFSALQPSYGQSEEEKKRKEEEAMFDKFAILFSPPTPRASPTPEASSDDIWKPSNRPTEYHEPPTSPDSEFGSFVSVPASEDPLASFPSLGDMSSPSGSSQSPSRPRHTHNASLDFFDKFGREAKKRDRRGYLDELLLHEDDPLYWLKDGKNDAAQRRPKPETNTRETGDASAPLIDLDFGSQTPESSKPAHSTRAANVSSPTRSPTRSTTLSLSHTLAPPVASISSASSSPPTPDPSTETRPSLPARSSSYQTLSSISSRWMSSLAAPKNSTSQPSTLESLFTPSFVSHTRSSTVPTQTIHETPFSGPTHHSSPFAPHVFVPTSGAPGFKGDSYDWDKGFSQQLDQELTESELLETTKQSNGSDHTSPSIQSQESLVSGLTRPTTPSQGIATIGSFIEKKTGGIELRGRREATVGVLDAVLADKIRTHLPALARLPRTWNLLYSLDQHGISLNTLYTKCEAQPNVRSGSNIVTKVGALVVMKDSNDTIFGAYVGDGVHKGRGYYGSGESFLWRHDRGNLMVFRWTGKNEYVALCEPDYISFGGGDGAYGLYLDESLFDGSSARCPTFDNEPLCSSGPRKGRSVTFECVGLEVWGIGP</sequence>
<dbReference type="PANTHER" id="PTHR23354:SF62">
    <property type="entry name" value="MUSTARD, ISOFORM V"/>
    <property type="match status" value="1"/>
</dbReference>
<feature type="compositionally biased region" description="Low complexity" evidence="5">
    <location>
        <begin position="202"/>
        <end position="254"/>
    </location>
</feature>
<feature type="compositionally biased region" description="Polar residues" evidence="5">
    <location>
        <begin position="364"/>
        <end position="392"/>
    </location>
</feature>
<feature type="compositionally biased region" description="Polar residues" evidence="5">
    <location>
        <begin position="183"/>
        <end position="201"/>
    </location>
</feature>
<feature type="region of interest" description="Disordered" evidence="5">
    <location>
        <begin position="1"/>
        <end position="123"/>
    </location>
</feature>
<dbReference type="Proteomes" id="UP001498398">
    <property type="component" value="Unassembled WGS sequence"/>
</dbReference>
<feature type="region of interest" description="Disordered" evidence="5">
    <location>
        <begin position="145"/>
        <end position="254"/>
    </location>
</feature>
<dbReference type="SMART" id="SM00584">
    <property type="entry name" value="TLDc"/>
    <property type="match status" value="1"/>
</dbReference>
<comment type="subcellular location">
    <subcellularLocation>
        <location evidence="1">Mitochondrion</location>
    </subcellularLocation>
</comment>
<feature type="region of interest" description="Disordered" evidence="5">
    <location>
        <begin position="291"/>
        <end position="329"/>
    </location>
</feature>
<dbReference type="InterPro" id="IPR006571">
    <property type="entry name" value="TLDc_dom"/>
</dbReference>
<keyword evidence="3" id="KW-0496">Mitochondrion</keyword>
<evidence type="ECO:0000256" key="1">
    <source>
        <dbReference type="ARBA" id="ARBA00004173"/>
    </source>
</evidence>
<feature type="compositionally biased region" description="Low complexity" evidence="5">
    <location>
        <begin position="90"/>
        <end position="106"/>
    </location>
</feature>
<evidence type="ECO:0000259" key="6">
    <source>
        <dbReference type="PROSITE" id="PS51886"/>
    </source>
</evidence>
<keyword evidence="8" id="KW-1185">Reference proteome</keyword>
<comment type="caution">
    <text evidence="7">The sequence shown here is derived from an EMBL/GenBank/DDBJ whole genome shotgun (WGS) entry which is preliminary data.</text>
</comment>
<comment type="similarity">
    <text evidence="2">Belongs to the OXR1 family.</text>
</comment>
<evidence type="ECO:0000313" key="8">
    <source>
        <dbReference type="Proteomes" id="UP001498398"/>
    </source>
</evidence>
<dbReference type="EMBL" id="JBANRG010000003">
    <property type="protein sequence ID" value="KAK7469414.1"/>
    <property type="molecule type" value="Genomic_DNA"/>
</dbReference>
<reference evidence="7 8" key="1">
    <citation type="submission" date="2024-01" db="EMBL/GenBank/DDBJ databases">
        <title>A draft genome for the cacao thread blight pathogen Marasmiellus scandens.</title>
        <authorList>
            <person name="Baruah I.K."/>
            <person name="Leung J."/>
            <person name="Bukari Y."/>
            <person name="Amoako-Attah I."/>
            <person name="Meinhardt L.W."/>
            <person name="Bailey B.A."/>
            <person name="Cohen S.P."/>
        </authorList>
    </citation>
    <scope>NUCLEOTIDE SEQUENCE [LARGE SCALE GENOMIC DNA]</scope>
    <source>
        <strain evidence="7 8">GH-19</strain>
    </source>
</reference>
<name>A0ABR1K490_9AGAR</name>
<feature type="compositionally biased region" description="Basic and acidic residues" evidence="5">
    <location>
        <begin position="145"/>
        <end position="171"/>
    </location>
</feature>
<accession>A0ABR1K490</accession>